<evidence type="ECO:0000313" key="2">
    <source>
        <dbReference type="EMBL" id="ACM59158.1"/>
    </source>
</evidence>
<dbReference type="EMBL" id="CP001367">
    <property type="protein sequence ID" value="ACM59158.1"/>
    <property type="molecule type" value="Genomic_DNA"/>
</dbReference>
<keyword evidence="1" id="KW-0472">Membrane</keyword>
<evidence type="ECO:0000256" key="1">
    <source>
        <dbReference type="SAM" id="Phobius"/>
    </source>
</evidence>
<dbReference type="KEGG" id="hla:Hlac_3656"/>
<organism evidence="2 3">
    <name type="scientific">Halorubrum lacusprofundi (strain ATCC 49239 / DSM 5036 / JCM 8891 / ACAM 34)</name>
    <dbReference type="NCBI Taxonomy" id="416348"/>
    <lineage>
        <taxon>Archaea</taxon>
        <taxon>Methanobacteriati</taxon>
        <taxon>Methanobacteriota</taxon>
        <taxon>Stenosarchaea group</taxon>
        <taxon>Halobacteria</taxon>
        <taxon>Halobacteriales</taxon>
        <taxon>Haloferacaceae</taxon>
        <taxon>Halorubrum</taxon>
    </lineage>
</organism>
<evidence type="ECO:0000313" key="3">
    <source>
        <dbReference type="Proteomes" id="UP000000740"/>
    </source>
</evidence>
<sequence>MLLGVTATPSTLLAAAVTAICSLVGLSAGIVLVNWRATVSNTEYRMI</sequence>
<accession>B9LXG7</accession>
<name>B9LXG7_HALLT</name>
<reference evidence="2 3" key="1">
    <citation type="journal article" date="2016" name="Stand. Genomic Sci.">
        <title>Complete genome sequence of the Antarctic Halorubrum lacusprofundi type strain ACAM 34.</title>
        <authorList>
            <person name="Anderson I.J."/>
            <person name="DasSarma P."/>
            <person name="Lucas S."/>
            <person name="Copeland A."/>
            <person name="Lapidus A."/>
            <person name="Del Rio T.G."/>
            <person name="Tice H."/>
            <person name="Dalin E."/>
            <person name="Bruce D.C."/>
            <person name="Goodwin L."/>
            <person name="Pitluck S."/>
            <person name="Sims D."/>
            <person name="Brettin T.S."/>
            <person name="Detter J.C."/>
            <person name="Han C.S."/>
            <person name="Larimer F."/>
            <person name="Hauser L."/>
            <person name="Land M."/>
            <person name="Ivanova N."/>
            <person name="Richardson P."/>
            <person name="Cavicchioli R."/>
            <person name="DasSarma S."/>
            <person name="Woese C.R."/>
            <person name="Kyrpides N.C."/>
        </authorList>
    </citation>
    <scope>NUCLEOTIDE SEQUENCE [LARGE SCALE GENOMIC DNA]</scope>
    <source>
        <strain evidence="3">ATCC 49239 / DSM 5036 / JCM 8891 / ACAM 34</strain>
    </source>
</reference>
<protein>
    <submittedName>
        <fullName evidence="2">Uncharacterized protein</fullName>
    </submittedName>
</protein>
<keyword evidence="1" id="KW-1133">Transmembrane helix</keyword>
<feature type="transmembrane region" description="Helical" evidence="1">
    <location>
        <begin position="12"/>
        <end position="35"/>
    </location>
</feature>
<keyword evidence="3" id="KW-1185">Reference proteome</keyword>
<gene>
    <name evidence="2" type="ordered locus">Hlac_3656</name>
</gene>
<keyword evidence="2" id="KW-0614">Plasmid</keyword>
<dbReference type="AlphaFoldDB" id="B9LXG7"/>
<dbReference type="Proteomes" id="UP000000740">
    <property type="component" value="Plasmid pHLAC01"/>
</dbReference>
<geneLocation type="plasmid" evidence="2 3">
    <name>pHLAC01</name>
</geneLocation>
<proteinExistence type="predicted"/>
<keyword evidence="1" id="KW-0812">Transmembrane</keyword>
<dbReference type="HOGENOM" id="CLU_3163003_0_0_2"/>